<dbReference type="EMBL" id="QLYX01000011">
    <property type="protein sequence ID" value="RAY12946.1"/>
    <property type="molecule type" value="Genomic_DNA"/>
</dbReference>
<dbReference type="OrthoDB" id="3479897at2"/>
<reference evidence="1 2" key="1">
    <citation type="submission" date="2018-06" db="EMBL/GenBank/DDBJ databases">
        <title>Actinomadura craniellae sp. nov. isolated from marine sponge Craniella sp.</title>
        <authorList>
            <person name="Li L."/>
            <person name="Xu Q.H."/>
            <person name="Lin H.W."/>
            <person name="Lu Y.H."/>
        </authorList>
    </citation>
    <scope>NUCLEOTIDE SEQUENCE [LARGE SCALE GENOMIC DNA]</scope>
    <source>
        <strain evidence="1 2">LHW63021</strain>
    </source>
</reference>
<gene>
    <name evidence="1" type="ORF">DPM19_23350</name>
</gene>
<protein>
    <submittedName>
        <fullName evidence="1">Uncharacterized protein</fullName>
    </submittedName>
</protein>
<evidence type="ECO:0000313" key="1">
    <source>
        <dbReference type="EMBL" id="RAY12946.1"/>
    </source>
</evidence>
<organism evidence="1 2">
    <name type="scientific">Actinomadura craniellae</name>
    <dbReference type="NCBI Taxonomy" id="2231787"/>
    <lineage>
        <taxon>Bacteria</taxon>
        <taxon>Bacillati</taxon>
        <taxon>Actinomycetota</taxon>
        <taxon>Actinomycetes</taxon>
        <taxon>Streptosporangiales</taxon>
        <taxon>Thermomonosporaceae</taxon>
        <taxon>Actinomadura</taxon>
    </lineage>
</organism>
<keyword evidence="2" id="KW-1185">Reference proteome</keyword>
<dbReference type="AlphaFoldDB" id="A0A365H1P4"/>
<dbReference type="Proteomes" id="UP000251891">
    <property type="component" value="Unassembled WGS sequence"/>
</dbReference>
<evidence type="ECO:0000313" key="2">
    <source>
        <dbReference type="Proteomes" id="UP000251891"/>
    </source>
</evidence>
<name>A0A365H1P4_9ACTN</name>
<comment type="caution">
    <text evidence="1">The sequence shown here is derived from an EMBL/GenBank/DDBJ whole genome shotgun (WGS) entry which is preliminary data.</text>
</comment>
<dbReference type="RefSeq" id="WP_111870134.1">
    <property type="nucleotide sequence ID" value="NZ_QLYX01000011.1"/>
</dbReference>
<sequence length="98" mass="10988">MISRAINLPLDPAQALRDLAGQFPGWKVWRPRVFDGEFPGWAATRLGRPLTVQDNKHGLEETLFSTTPDDLKQRLTKQTALEKHLDETGLLGVPLRAT</sequence>
<proteinExistence type="predicted"/>
<accession>A0A365H1P4</accession>